<proteinExistence type="predicted"/>
<evidence type="ECO:0000313" key="2">
    <source>
        <dbReference type="EMBL" id="KKA22573.1"/>
    </source>
</evidence>
<protein>
    <submittedName>
        <fullName evidence="2">Uncharacterized protein</fullName>
    </submittedName>
</protein>
<feature type="non-terminal residue" evidence="2">
    <location>
        <position position="1"/>
    </location>
</feature>
<dbReference type="OrthoDB" id="3800774at2759"/>
<feature type="region of interest" description="Disordered" evidence="1">
    <location>
        <begin position="84"/>
        <end position="128"/>
    </location>
</feature>
<evidence type="ECO:0000313" key="3">
    <source>
        <dbReference type="Proteomes" id="UP000053958"/>
    </source>
</evidence>
<dbReference type="EMBL" id="LASV01000135">
    <property type="protein sequence ID" value="KKA22573.1"/>
    <property type="molecule type" value="Genomic_DNA"/>
</dbReference>
<feature type="region of interest" description="Disordered" evidence="1">
    <location>
        <begin position="303"/>
        <end position="337"/>
    </location>
</feature>
<dbReference type="Proteomes" id="UP000053958">
    <property type="component" value="Unassembled WGS sequence"/>
</dbReference>
<dbReference type="GeneID" id="25315714"/>
<feature type="compositionally biased region" description="Basic and acidic residues" evidence="1">
    <location>
        <begin position="260"/>
        <end position="279"/>
    </location>
</feature>
<accession>A0A0F4YY56</accession>
<comment type="caution">
    <text evidence="2">The sequence shown here is derived from an EMBL/GenBank/DDBJ whole genome shotgun (WGS) entry which is preliminary data.</text>
</comment>
<reference evidence="2 3" key="1">
    <citation type="submission" date="2015-04" db="EMBL/GenBank/DDBJ databases">
        <authorList>
            <person name="Heijne W.H."/>
            <person name="Fedorova N.D."/>
            <person name="Nierman W.C."/>
            <person name="Vollebregt A.W."/>
            <person name="Zhao Z."/>
            <person name="Wu L."/>
            <person name="Kumar M."/>
            <person name="Stam H."/>
            <person name="van den Berg M.A."/>
            <person name="Pel H.J."/>
        </authorList>
    </citation>
    <scope>NUCLEOTIDE SEQUENCE [LARGE SCALE GENOMIC DNA]</scope>
    <source>
        <strain evidence="2 3">CBS 393.64</strain>
    </source>
</reference>
<sequence>DIEEIFLQSLQPFVKDEDYEVISRTAIVRLATGRGGSKAHDIDDFTNAEAEQILALLDRQHKTFPRSQIQLHFEIKVVCEALQGNKKKSRQSSQPPKQSTTDEASSPISSSPPVASTRSNRTGRLLEQHSRRLESIRIAGDFQRQLMERYRCLDDNCTNKNNYCFPDPTDPNLHYNITAAQHEMWANSIASGEATLQQPPYKLIRYWEREQGPITRQSRQPLKQSSLQQTKTAMERLMEMQQQMQEQMLQARMMDQLEAMEEKQERREERNERRQMQREQRELLLQQQQLLLQPHLQSLYNPLRPLLGRQDPPNLSAPLRESTPVRPKSSSPIDANEDDADILAAFFDWKI</sequence>
<feature type="region of interest" description="Disordered" evidence="1">
    <location>
        <begin position="259"/>
        <end position="279"/>
    </location>
</feature>
<feature type="compositionally biased region" description="Low complexity" evidence="1">
    <location>
        <begin position="91"/>
        <end position="113"/>
    </location>
</feature>
<dbReference type="RefSeq" id="XP_013329185.1">
    <property type="nucleotide sequence ID" value="XM_013473731.1"/>
</dbReference>
<gene>
    <name evidence="2" type="ORF">T310_3364</name>
</gene>
<organism evidence="2 3">
    <name type="scientific">Rasamsonia emersonii (strain ATCC 16479 / CBS 393.64 / IMI 116815)</name>
    <dbReference type="NCBI Taxonomy" id="1408163"/>
    <lineage>
        <taxon>Eukaryota</taxon>
        <taxon>Fungi</taxon>
        <taxon>Dikarya</taxon>
        <taxon>Ascomycota</taxon>
        <taxon>Pezizomycotina</taxon>
        <taxon>Eurotiomycetes</taxon>
        <taxon>Eurotiomycetidae</taxon>
        <taxon>Eurotiales</taxon>
        <taxon>Trichocomaceae</taxon>
        <taxon>Rasamsonia</taxon>
    </lineage>
</organism>
<keyword evidence="3" id="KW-1185">Reference proteome</keyword>
<evidence type="ECO:0000256" key="1">
    <source>
        <dbReference type="SAM" id="MobiDB-lite"/>
    </source>
</evidence>
<name>A0A0F4YY56_RASE3</name>
<dbReference type="AlphaFoldDB" id="A0A0F4YY56"/>